<name>A0A1Z4LM23_9CYAN</name>
<dbReference type="EMBL" id="AP018227">
    <property type="protein sequence ID" value="BAY82276.1"/>
    <property type="molecule type" value="Genomic_DNA"/>
</dbReference>
<keyword evidence="2" id="KW-1185">Reference proteome</keyword>
<accession>A0A1Z4LM23</accession>
<evidence type="ECO:0000313" key="1">
    <source>
        <dbReference type="EMBL" id="BAY82276.1"/>
    </source>
</evidence>
<dbReference type="Proteomes" id="UP000218418">
    <property type="component" value="Chromosome"/>
</dbReference>
<organism evidence="1 2">
    <name type="scientific">Calothrix parasitica NIES-267</name>
    <dbReference type="NCBI Taxonomy" id="1973488"/>
    <lineage>
        <taxon>Bacteria</taxon>
        <taxon>Bacillati</taxon>
        <taxon>Cyanobacteriota</taxon>
        <taxon>Cyanophyceae</taxon>
        <taxon>Nostocales</taxon>
        <taxon>Calotrichaceae</taxon>
        <taxon>Calothrix</taxon>
    </lineage>
</organism>
<reference evidence="1 2" key="1">
    <citation type="submission" date="2017-06" db="EMBL/GenBank/DDBJ databases">
        <title>Genome sequencing of cyanobaciteial culture collection at National Institute for Environmental Studies (NIES).</title>
        <authorList>
            <person name="Hirose Y."/>
            <person name="Shimura Y."/>
            <person name="Fujisawa T."/>
            <person name="Nakamura Y."/>
            <person name="Kawachi M."/>
        </authorList>
    </citation>
    <scope>NUCLEOTIDE SEQUENCE [LARGE SCALE GENOMIC DNA]</scope>
    <source>
        <strain evidence="1 2">NIES-267</strain>
    </source>
</reference>
<protein>
    <submittedName>
        <fullName evidence="1">Uncharacterized protein</fullName>
    </submittedName>
</protein>
<proteinExistence type="predicted"/>
<evidence type="ECO:0000313" key="2">
    <source>
        <dbReference type="Proteomes" id="UP000218418"/>
    </source>
</evidence>
<dbReference type="AlphaFoldDB" id="A0A1Z4LM23"/>
<sequence>MLHVNRLLRQKIAHRKDNDIELYDLTKICYKYISINSSSDKLNFDTFTSILFIQQFKSNAQTYMN</sequence>
<gene>
    <name evidence="1" type="ORF">NIES267_17550</name>
</gene>